<dbReference type="Proteomes" id="UP000187203">
    <property type="component" value="Unassembled WGS sequence"/>
</dbReference>
<keyword evidence="2" id="KW-1185">Reference proteome</keyword>
<sequence length="57" mass="6609">MYSKLVINLDDDFEVDFQAFEDDEFDVDDFDDVDDVLADIKPFAFSFISANFAVIFL</sequence>
<reference evidence="2" key="1">
    <citation type="submission" date="2013-09" db="EMBL/GenBank/DDBJ databases">
        <title>Corchorus olitorius genome sequencing.</title>
        <authorList>
            <person name="Alam M."/>
            <person name="Haque M.S."/>
            <person name="Islam M.S."/>
            <person name="Emdad E.M."/>
            <person name="Islam M.M."/>
            <person name="Ahmed B."/>
            <person name="Halim A."/>
            <person name="Hossen Q.M.M."/>
            <person name="Hossain M.Z."/>
            <person name="Ahmed R."/>
            <person name="Khan M.M."/>
            <person name="Islam R."/>
            <person name="Rashid M.M."/>
            <person name="Khan S.A."/>
            <person name="Rahman M.S."/>
            <person name="Alam M."/>
            <person name="Yahiya A.S."/>
            <person name="Khan M.S."/>
            <person name="Azam M.S."/>
            <person name="Haque T."/>
            <person name="Lashkar M.Z.H."/>
            <person name="Akhand A.I."/>
            <person name="Morshed G."/>
            <person name="Roy S."/>
            <person name="Uddin K.S."/>
            <person name="Rabeya T."/>
            <person name="Hossain A.S."/>
            <person name="Chowdhury A."/>
            <person name="Snigdha A.R."/>
            <person name="Mortoza M.S."/>
            <person name="Matin S.A."/>
            <person name="Hoque S.M.E."/>
            <person name="Islam M.K."/>
            <person name="Roy D.K."/>
            <person name="Haider R."/>
            <person name="Moosa M.M."/>
            <person name="Elias S.M."/>
            <person name="Hasan A.M."/>
            <person name="Jahan S."/>
            <person name="Shafiuddin M."/>
            <person name="Mahmood N."/>
            <person name="Shommy N.S."/>
        </authorList>
    </citation>
    <scope>NUCLEOTIDE SEQUENCE [LARGE SCALE GENOMIC DNA]</scope>
    <source>
        <strain evidence="2">cv. O-4</strain>
    </source>
</reference>
<comment type="caution">
    <text evidence="1">The sequence shown here is derived from an EMBL/GenBank/DDBJ whole genome shotgun (WGS) entry which is preliminary data.</text>
</comment>
<protein>
    <submittedName>
        <fullName evidence="1">Uncharacterized protein</fullName>
    </submittedName>
</protein>
<evidence type="ECO:0000313" key="1">
    <source>
        <dbReference type="EMBL" id="OMO55555.1"/>
    </source>
</evidence>
<name>A0A1R3GBU5_9ROSI</name>
<proteinExistence type="predicted"/>
<dbReference type="STRING" id="93759.A0A1R3GBU5"/>
<dbReference type="EMBL" id="AWUE01022931">
    <property type="protein sequence ID" value="OMO55555.1"/>
    <property type="molecule type" value="Genomic_DNA"/>
</dbReference>
<dbReference type="AlphaFoldDB" id="A0A1R3GBU5"/>
<organism evidence="1 2">
    <name type="scientific">Corchorus olitorius</name>
    <dbReference type="NCBI Taxonomy" id="93759"/>
    <lineage>
        <taxon>Eukaryota</taxon>
        <taxon>Viridiplantae</taxon>
        <taxon>Streptophyta</taxon>
        <taxon>Embryophyta</taxon>
        <taxon>Tracheophyta</taxon>
        <taxon>Spermatophyta</taxon>
        <taxon>Magnoliopsida</taxon>
        <taxon>eudicotyledons</taxon>
        <taxon>Gunneridae</taxon>
        <taxon>Pentapetalae</taxon>
        <taxon>rosids</taxon>
        <taxon>malvids</taxon>
        <taxon>Malvales</taxon>
        <taxon>Malvaceae</taxon>
        <taxon>Grewioideae</taxon>
        <taxon>Apeibeae</taxon>
        <taxon>Corchorus</taxon>
    </lineage>
</organism>
<gene>
    <name evidence="1" type="ORF">COLO4_35926</name>
</gene>
<accession>A0A1R3GBU5</accession>
<evidence type="ECO:0000313" key="2">
    <source>
        <dbReference type="Proteomes" id="UP000187203"/>
    </source>
</evidence>